<keyword evidence="1" id="KW-0812">Transmembrane</keyword>
<gene>
    <name evidence="4" type="ORF">ACFO3O_06550</name>
</gene>
<dbReference type="RefSeq" id="WP_379977770.1">
    <property type="nucleotide sequence ID" value="NZ_JBHSFV010000003.1"/>
</dbReference>
<reference evidence="5" key="1">
    <citation type="journal article" date="2019" name="Int. J. Syst. Evol. Microbiol.">
        <title>The Global Catalogue of Microorganisms (GCM) 10K type strain sequencing project: providing services to taxonomists for standard genome sequencing and annotation.</title>
        <authorList>
            <consortium name="The Broad Institute Genomics Platform"/>
            <consortium name="The Broad Institute Genome Sequencing Center for Infectious Disease"/>
            <person name="Wu L."/>
            <person name="Ma J."/>
        </authorList>
    </citation>
    <scope>NUCLEOTIDE SEQUENCE [LARGE SCALE GENOMIC DNA]</scope>
    <source>
        <strain evidence="5">YJ-61-S</strain>
    </source>
</reference>
<keyword evidence="5" id="KW-1185">Reference proteome</keyword>
<protein>
    <submittedName>
        <fullName evidence="4">FecR family protein</fullName>
    </submittedName>
</protein>
<sequence length="300" mass="34655">MKREELIRKWLDNELEPKELELFKALDDYEDLLRISNSMQSFKPDAFDTDVELNRLKKSLELKNQQKNWLKPLIAIAAAVVILFGIYQSLSLQETQVSTLASQKQEVKLPDNSNVFLNALSTVSFNEKEWDTQREVQLQGEAFFKVEKGSTFNVKTATGLVTVVGTQFTVKERDDLFEVVCYEGIVRVDHQGQSLVLKKGERYLNIHGALTFNTQTTELNPSWIDNISSFKSMPYSFVLAEFERQYDIKFVENDIDSQQLFTGSFPHDDMDFALKSITLPLNLKYIRNNRMITLKGEQKK</sequence>
<dbReference type="PIRSF" id="PIRSF018266">
    <property type="entry name" value="FecR"/>
    <property type="match status" value="1"/>
</dbReference>
<dbReference type="PANTHER" id="PTHR30273:SF2">
    <property type="entry name" value="PROTEIN FECR"/>
    <property type="match status" value="1"/>
</dbReference>
<name>A0ABV9HW91_9FLAO</name>
<dbReference type="Gene3D" id="3.55.50.30">
    <property type="match status" value="1"/>
</dbReference>
<keyword evidence="1" id="KW-0472">Membrane</keyword>
<proteinExistence type="predicted"/>
<dbReference type="Pfam" id="PF16344">
    <property type="entry name" value="FecR_C"/>
    <property type="match status" value="1"/>
</dbReference>
<evidence type="ECO:0000259" key="2">
    <source>
        <dbReference type="Pfam" id="PF04773"/>
    </source>
</evidence>
<dbReference type="InterPro" id="IPR032508">
    <property type="entry name" value="FecR_C"/>
</dbReference>
<dbReference type="Gene3D" id="2.60.120.1440">
    <property type="match status" value="1"/>
</dbReference>
<dbReference type="PANTHER" id="PTHR30273">
    <property type="entry name" value="PERIPLASMIC SIGNAL SENSOR AND SIGMA FACTOR ACTIVATOR FECR-RELATED"/>
    <property type="match status" value="1"/>
</dbReference>
<feature type="domain" description="Protein FecR C-terminal" evidence="3">
    <location>
        <begin position="229"/>
        <end position="293"/>
    </location>
</feature>
<dbReference type="Pfam" id="PF04773">
    <property type="entry name" value="FecR"/>
    <property type="match status" value="1"/>
</dbReference>
<organism evidence="4 5">
    <name type="scientific">Dokdonia ponticola</name>
    <dbReference type="NCBI Taxonomy" id="2041041"/>
    <lineage>
        <taxon>Bacteria</taxon>
        <taxon>Pseudomonadati</taxon>
        <taxon>Bacteroidota</taxon>
        <taxon>Flavobacteriia</taxon>
        <taxon>Flavobacteriales</taxon>
        <taxon>Flavobacteriaceae</taxon>
        <taxon>Dokdonia</taxon>
    </lineage>
</organism>
<dbReference type="Proteomes" id="UP001596043">
    <property type="component" value="Unassembled WGS sequence"/>
</dbReference>
<evidence type="ECO:0000313" key="5">
    <source>
        <dbReference type="Proteomes" id="UP001596043"/>
    </source>
</evidence>
<evidence type="ECO:0000256" key="1">
    <source>
        <dbReference type="SAM" id="Phobius"/>
    </source>
</evidence>
<dbReference type="InterPro" id="IPR006860">
    <property type="entry name" value="FecR"/>
</dbReference>
<keyword evidence="1" id="KW-1133">Transmembrane helix</keyword>
<feature type="transmembrane region" description="Helical" evidence="1">
    <location>
        <begin position="69"/>
        <end position="87"/>
    </location>
</feature>
<dbReference type="EMBL" id="JBHSFV010000003">
    <property type="protein sequence ID" value="MFC4633559.1"/>
    <property type="molecule type" value="Genomic_DNA"/>
</dbReference>
<accession>A0ABV9HW91</accession>
<feature type="domain" description="FecR protein" evidence="2">
    <location>
        <begin position="96"/>
        <end position="187"/>
    </location>
</feature>
<dbReference type="InterPro" id="IPR012373">
    <property type="entry name" value="Ferrdict_sens_TM"/>
</dbReference>
<comment type="caution">
    <text evidence="4">The sequence shown here is derived from an EMBL/GenBank/DDBJ whole genome shotgun (WGS) entry which is preliminary data.</text>
</comment>
<evidence type="ECO:0000259" key="3">
    <source>
        <dbReference type="Pfam" id="PF16344"/>
    </source>
</evidence>
<evidence type="ECO:0000313" key="4">
    <source>
        <dbReference type="EMBL" id="MFC4633559.1"/>
    </source>
</evidence>